<organism evidence="1 2">
    <name type="scientific">Melia azedarach</name>
    <name type="common">Chinaberry tree</name>
    <dbReference type="NCBI Taxonomy" id="155640"/>
    <lineage>
        <taxon>Eukaryota</taxon>
        <taxon>Viridiplantae</taxon>
        <taxon>Streptophyta</taxon>
        <taxon>Embryophyta</taxon>
        <taxon>Tracheophyta</taxon>
        <taxon>Spermatophyta</taxon>
        <taxon>Magnoliopsida</taxon>
        <taxon>eudicotyledons</taxon>
        <taxon>Gunneridae</taxon>
        <taxon>Pentapetalae</taxon>
        <taxon>rosids</taxon>
        <taxon>malvids</taxon>
        <taxon>Sapindales</taxon>
        <taxon>Meliaceae</taxon>
        <taxon>Melia</taxon>
    </lineage>
</organism>
<proteinExistence type="predicted"/>
<comment type="caution">
    <text evidence="1">The sequence shown here is derived from an EMBL/GenBank/DDBJ whole genome shotgun (WGS) entry which is preliminary data.</text>
</comment>
<evidence type="ECO:0000313" key="2">
    <source>
        <dbReference type="Proteomes" id="UP001164539"/>
    </source>
</evidence>
<evidence type="ECO:0000313" key="1">
    <source>
        <dbReference type="EMBL" id="KAJ4706829.1"/>
    </source>
</evidence>
<keyword evidence="2" id="KW-1185">Reference proteome</keyword>
<dbReference type="EMBL" id="CM051404">
    <property type="protein sequence ID" value="KAJ4706829.1"/>
    <property type="molecule type" value="Genomic_DNA"/>
</dbReference>
<dbReference type="Proteomes" id="UP001164539">
    <property type="component" value="Chromosome 11"/>
</dbReference>
<name>A0ACC1X6Q5_MELAZ</name>
<reference evidence="1 2" key="1">
    <citation type="journal article" date="2023" name="Science">
        <title>Complex scaffold remodeling in plant triterpene biosynthesis.</title>
        <authorList>
            <person name="De La Pena R."/>
            <person name="Hodgson H."/>
            <person name="Liu J.C."/>
            <person name="Stephenson M.J."/>
            <person name="Martin A.C."/>
            <person name="Owen C."/>
            <person name="Harkess A."/>
            <person name="Leebens-Mack J."/>
            <person name="Jimenez L.E."/>
            <person name="Osbourn A."/>
            <person name="Sattely E.S."/>
        </authorList>
    </citation>
    <scope>NUCLEOTIDE SEQUENCE [LARGE SCALE GENOMIC DNA]</scope>
    <source>
        <strain evidence="2">cv. JPN11</strain>
        <tissue evidence="1">Leaf</tissue>
    </source>
</reference>
<accession>A0ACC1X6Q5</accession>
<sequence>MGEEDFLATQLPLDRTVEQAILAIKKGAYLLKCGRRGKPKFCPFRLSMDEKFLIWYSRQKEKQLRLSSVTKIITGQRTVNFQRQLQPDREQQSFSLIYANGERSLDLICKDKVQADSWFTGLGAVITRCHYSKQFSSLRGRKGIQSCLTSPAGYIRRKHNLGILDEATELSQVRSLCASPSLSLSERCFSDGLSYSSDSFYSSESSLSKMQSVTNIITLNSPKAEPDNFKKWELNYVGAECPKNKSHRFVAPSHGSPLIEKKDVLKDVMIWGKGVLGGIIGGTVDSSNSPNKTQVDALLPKLLESAVMLDVQNLSLGGKHAALVTKQGEVFCWGEGKRGRLGHKVNWDVSSPKLVECLNGVLVQSVHCGEFQTCALTKTGEIYIWGDNNHGAHLLGDMRNRSQWLPRKLSGPLDSLCISKVACGEWHTAIVSTSGHLFTYGDGTFGVLGHGSLQNVSQPKEVESLRGLKVKSVACGPWHMAAIVDIMVDRWKSNATGGKLFTWGDGDKGRLGHADGERKLLPTCVAQLVDFDFVQVSCGRMLTVGLTSLGNVYTMGSAVHGQLGNPQAKDKSITAVEGKLKEEFVKEISSGSYHIAVLTSGGNVYTWGKNENGQLGLGDIQDRYSPNFVEALGDREVESVVCGSSITAAICLHKSVSVSDQSACSGCRMPFGFRRKKHNCYNCGLHFCSACSSKKVINASLTPNKSKPSRVCDTCYNHLQKITHSGRLLKQENQSPRILLNLQAVLSEERTEEKGGVTPTRGQLFTSKQSFNAESKPGERKTYKNREENQHHLESTSSVSSGLQRWGQVSCPIHFETYCNDKSTTLAPLSKNQMSSPLPFLQNMSLESHVVPVPSTVDKHLSESNRMLTEEVRRLRDEAKSLEKHCQIGNQKIEECQQKIEEAWSLAREEAAKCKAAKEIIKALAVRLHTLSEKVTAGREAKDGVDANGSLETNINPKLEDVYPMLIDTNSLPEVKLPKDQNVDSLCNSPIVFSDKLKSVYGRDLCHENSSRSVEDSHVARTEPQQKGSKSSKLEWVEQYEPGIYITFTALPSGQKGLKRVRFSRKRFTEKEAERWWEENQVVVYQKYGIEEYCNSNQNHMRS</sequence>
<gene>
    <name evidence="1" type="ORF">OWV82_020436</name>
</gene>
<protein>
    <submittedName>
        <fullName evidence="1">Regulator of chromosome condensation (RCC1) family with FYVE zinc finger domain-containing protein</fullName>
    </submittedName>
</protein>